<feature type="region of interest" description="Disordered" evidence="2">
    <location>
        <begin position="745"/>
        <end position="767"/>
    </location>
</feature>
<evidence type="ECO:0000256" key="1">
    <source>
        <dbReference type="ARBA" id="ARBA00022801"/>
    </source>
</evidence>
<feature type="compositionally biased region" description="Basic and acidic residues" evidence="2">
    <location>
        <begin position="152"/>
        <end position="172"/>
    </location>
</feature>
<dbReference type="InterPro" id="IPR012462">
    <property type="entry name" value="UFSP1/2_DUB_cat"/>
</dbReference>
<feature type="compositionally biased region" description="Acidic residues" evidence="2">
    <location>
        <begin position="64"/>
        <end position="83"/>
    </location>
</feature>
<evidence type="ECO:0000259" key="3">
    <source>
        <dbReference type="Pfam" id="PF07910"/>
    </source>
</evidence>
<sequence length="999" mass="109709">MASKTKRLECPMCDFTVHPKNNYALQLHFEQVHTTDSPFVIKDDPEPLPPSLPPRPASSHTDAEDTSSSDSTDDSDDSDDSEQEERTVKCPEPGCGELVPLSDYNDHIDYHNAETLSFDENTPKYRSHHSSATMQSSSTSHRSHRRRAKSTSVEHHMSTDGSDALKKTEGRSRKPKKHGHRHRRDSNDSQKSTIGRSILGFNPFAKPDKAVKPPIKSARLGKSELGPYAWEKRMPKWLHDQLDAGPRITMVNRIGRDGRLIKHEQVQNETPGIIPILAQLSALDHSVKQAYYCHPSTLHVGKTPHEGGFCGYRNIHMLLSYIQGAKAQGYEEFPGRLPTILKMQDHIEEAWDQGINHIGRVQTGGIRDTRKYIGTPEAQAFFLNSEINCAVEQFSENKARGIQAHEMLLAAMERYFARAALSDGSTVCKTLLPPIYLQQPGHSLSIVGFERRYDGSCNLVVFDPMYSTSPAMHKLLGRKNIRTARPEVLYAYRRGSRKLKKYAAYEILMLTATPPLFPAWDVLRQFPDCRFVYAFFRARTLGYDVYPEDYFLQSFPWQQYGGLWSCDDARFARAEPMNPLTALALRRITGEGSSASSSNGNSPASPTSALDGSTNGFVSSSQSSGSCPVFNMGALGPILPQPKATKPYLSLLTDVGRKYPGFPTPLSPTSGAKELWASPASGTRSVVATPRALSQTVRSVSPMSIDGSEMCGPSRRCESHGYGNYASQIGLIDNVLSGQQMRGNFRTPSASSRVINGLTTPPTSPSRCISPRTAMLKKMTGKQSIQTFSSPQTIPSPGPSLEFHPSTRNINAYPASPPISARSFSTTHSVSSPPPSIPIANGIESESTSPIDPSGTMLFYTSNRSVDSGLLGVHPLSEPQVAEYRFWRPCGRRICGFGCGGAGVGEAAAAKRLFREVEDVCVEYEAEEERSEVKSEGEKEGGHGYGLDGQNDERATGGSDGSEQQLQEGLGSSVWAGRRLVTDWGSFLRGCEREGVAPF</sequence>
<dbReference type="AlphaFoldDB" id="A0A364N4A8"/>
<feature type="domain" description="UFSP1/2/DUB catalytic" evidence="3">
    <location>
        <begin position="288"/>
        <end position="508"/>
    </location>
</feature>
<dbReference type="EMBL" id="QGDH01000061">
    <property type="protein sequence ID" value="RAR11034.1"/>
    <property type="molecule type" value="Genomic_DNA"/>
</dbReference>
<gene>
    <name evidence="4" type="ORF">DDE83_004792</name>
</gene>
<dbReference type="Proteomes" id="UP000249619">
    <property type="component" value="Unassembled WGS sequence"/>
</dbReference>
<comment type="caution">
    <text evidence="4">The sequence shown here is derived from an EMBL/GenBank/DDBJ whole genome shotgun (WGS) entry which is preliminary data.</text>
</comment>
<protein>
    <submittedName>
        <fullName evidence="4">DUF1671-domain-containing protein</fullName>
    </submittedName>
</protein>
<dbReference type="GO" id="GO:0016787">
    <property type="term" value="F:hydrolase activity"/>
    <property type="evidence" value="ECO:0007669"/>
    <property type="project" value="UniProtKB-KW"/>
</dbReference>
<proteinExistence type="predicted"/>
<name>A0A364N4A8_STELY</name>
<keyword evidence="5" id="KW-1185">Reference proteome</keyword>
<dbReference type="OrthoDB" id="288987at2759"/>
<feature type="region of interest" description="Disordered" evidence="2">
    <location>
        <begin position="925"/>
        <end position="970"/>
    </location>
</feature>
<accession>A0A364N4A8</accession>
<evidence type="ECO:0000256" key="2">
    <source>
        <dbReference type="SAM" id="MobiDB-lite"/>
    </source>
</evidence>
<feature type="region of interest" description="Disordered" evidence="2">
    <location>
        <begin position="591"/>
        <end position="619"/>
    </location>
</feature>
<dbReference type="Pfam" id="PF07910">
    <property type="entry name" value="Peptidase_C78"/>
    <property type="match status" value="1"/>
</dbReference>
<feature type="compositionally biased region" description="Pro residues" evidence="2">
    <location>
        <begin position="47"/>
        <end position="56"/>
    </location>
</feature>
<feature type="region of interest" description="Disordered" evidence="2">
    <location>
        <begin position="38"/>
        <end position="102"/>
    </location>
</feature>
<organism evidence="4 5">
    <name type="scientific">Stemphylium lycopersici</name>
    <name type="common">Tomato gray leaf spot disease fungus</name>
    <name type="synonym">Thyrospora lycopersici</name>
    <dbReference type="NCBI Taxonomy" id="183478"/>
    <lineage>
        <taxon>Eukaryota</taxon>
        <taxon>Fungi</taxon>
        <taxon>Dikarya</taxon>
        <taxon>Ascomycota</taxon>
        <taxon>Pezizomycotina</taxon>
        <taxon>Dothideomycetes</taxon>
        <taxon>Pleosporomycetidae</taxon>
        <taxon>Pleosporales</taxon>
        <taxon>Pleosporineae</taxon>
        <taxon>Pleosporaceae</taxon>
        <taxon>Stemphylium</taxon>
    </lineage>
</organism>
<feature type="compositionally biased region" description="Low complexity" evidence="2">
    <location>
        <begin position="130"/>
        <end position="140"/>
    </location>
</feature>
<dbReference type="Gene3D" id="3.90.70.130">
    <property type="match status" value="1"/>
</dbReference>
<keyword evidence="1" id="KW-0378">Hydrolase</keyword>
<evidence type="ECO:0000313" key="5">
    <source>
        <dbReference type="Proteomes" id="UP000249619"/>
    </source>
</evidence>
<feature type="region of interest" description="Disordered" evidence="2">
    <location>
        <begin position="119"/>
        <end position="218"/>
    </location>
</feature>
<feature type="compositionally biased region" description="Basic and acidic residues" evidence="2">
    <location>
        <begin position="931"/>
        <end position="942"/>
    </location>
</feature>
<dbReference type="STRING" id="183478.A0A364N4A8"/>
<feature type="compositionally biased region" description="Low complexity" evidence="2">
    <location>
        <begin position="592"/>
        <end position="619"/>
    </location>
</feature>
<evidence type="ECO:0000313" key="4">
    <source>
        <dbReference type="EMBL" id="RAR11034.1"/>
    </source>
</evidence>
<feature type="compositionally biased region" description="Basic residues" evidence="2">
    <location>
        <begin position="173"/>
        <end position="184"/>
    </location>
</feature>
<reference evidence="5" key="1">
    <citation type="submission" date="2018-05" db="EMBL/GenBank/DDBJ databases">
        <title>Draft genome sequence of Stemphylium lycopersici strain CIDEFI 213.</title>
        <authorList>
            <person name="Medina R."/>
            <person name="Franco M.E.E."/>
            <person name="Lucentini C.G."/>
            <person name="Saparrat M.C.N."/>
            <person name="Balatti P.A."/>
        </authorList>
    </citation>
    <scope>NUCLEOTIDE SEQUENCE [LARGE SCALE GENOMIC DNA]</scope>
    <source>
        <strain evidence="5">CIDEFI 213</strain>
    </source>
</reference>